<dbReference type="PROSITE" id="PS50011">
    <property type="entry name" value="PROTEIN_KINASE_DOM"/>
    <property type="match status" value="1"/>
</dbReference>
<evidence type="ECO:0000313" key="8">
    <source>
        <dbReference type="EMBL" id="EIE22720.1"/>
    </source>
</evidence>
<evidence type="ECO:0000256" key="4">
    <source>
        <dbReference type="ARBA" id="ARBA00022777"/>
    </source>
</evidence>
<dbReference type="Gene3D" id="3.30.200.20">
    <property type="entry name" value="Phosphorylase Kinase, domain 1"/>
    <property type="match status" value="1"/>
</dbReference>
<evidence type="ECO:0000313" key="9">
    <source>
        <dbReference type="Proteomes" id="UP000007264"/>
    </source>
</evidence>
<dbReference type="GO" id="GO:0007346">
    <property type="term" value="P:regulation of mitotic cell cycle"/>
    <property type="evidence" value="ECO:0007669"/>
    <property type="project" value="InterPro"/>
</dbReference>
<gene>
    <name evidence="8" type="ORF">COCSUDRAFT_36823</name>
</gene>
<dbReference type="GO" id="GO:0005524">
    <property type="term" value="F:ATP binding"/>
    <property type="evidence" value="ECO:0007669"/>
    <property type="project" value="UniProtKB-UniRule"/>
</dbReference>
<dbReference type="STRING" id="574566.I0YWF1"/>
<feature type="domain" description="Protein kinase" evidence="7">
    <location>
        <begin position="14"/>
        <end position="298"/>
    </location>
</feature>
<dbReference type="InterPro" id="IPR011009">
    <property type="entry name" value="Kinase-like_dom_sf"/>
</dbReference>
<keyword evidence="9" id="KW-1185">Reference proteome</keyword>
<dbReference type="Proteomes" id="UP000007264">
    <property type="component" value="Unassembled WGS sequence"/>
</dbReference>
<accession>I0YWF1</accession>
<dbReference type="InterPro" id="IPR050108">
    <property type="entry name" value="CDK"/>
</dbReference>
<comment type="caution">
    <text evidence="8">The sequence shown here is derived from an EMBL/GenBank/DDBJ whole genome shotgun (WGS) entry which is preliminary data.</text>
</comment>
<organism evidence="8 9">
    <name type="scientific">Coccomyxa subellipsoidea (strain C-169)</name>
    <name type="common">Green microalga</name>
    <dbReference type="NCBI Taxonomy" id="574566"/>
    <lineage>
        <taxon>Eukaryota</taxon>
        <taxon>Viridiplantae</taxon>
        <taxon>Chlorophyta</taxon>
        <taxon>core chlorophytes</taxon>
        <taxon>Trebouxiophyceae</taxon>
        <taxon>Trebouxiophyceae incertae sedis</taxon>
        <taxon>Coccomyxaceae</taxon>
        <taxon>Coccomyxa</taxon>
        <taxon>Coccomyxa subellipsoidea</taxon>
    </lineage>
</organism>
<dbReference type="FunFam" id="3.30.200.20:FF:001016">
    <property type="entry name" value="Probable cyclin-dependent kinase 10"/>
    <property type="match status" value="1"/>
</dbReference>
<evidence type="ECO:0000256" key="1">
    <source>
        <dbReference type="ARBA" id="ARBA00022527"/>
    </source>
</evidence>
<dbReference type="FunFam" id="1.10.510.10:FF:000533">
    <property type="entry name" value="cyclin-dependent kinase 10"/>
    <property type="match status" value="1"/>
</dbReference>
<dbReference type="Pfam" id="PF00069">
    <property type="entry name" value="Pkinase"/>
    <property type="match status" value="1"/>
</dbReference>
<name>I0YWF1_COCSC</name>
<dbReference type="PANTHER" id="PTHR24056">
    <property type="entry name" value="CELL DIVISION PROTEIN KINASE"/>
    <property type="match status" value="1"/>
</dbReference>
<evidence type="ECO:0000256" key="2">
    <source>
        <dbReference type="ARBA" id="ARBA00022679"/>
    </source>
</evidence>
<dbReference type="SUPFAM" id="SSF56112">
    <property type="entry name" value="Protein kinase-like (PK-like)"/>
    <property type="match status" value="1"/>
</dbReference>
<dbReference type="EMBL" id="AGSI01000009">
    <property type="protein sequence ID" value="EIE22720.1"/>
    <property type="molecule type" value="Genomic_DNA"/>
</dbReference>
<dbReference type="KEGG" id="csl:COCSUDRAFT_36823"/>
<dbReference type="OrthoDB" id="1732493at2759"/>
<dbReference type="CDD" id="cd07845">
    <property type="entry name" value="STKc_CDK10"/>
    <property type="match status" value="1"/>
</dbReference>
<keyword evidence="4" id="KW-0418">Kinase</keyword>
<evidence type="ECO:0000256" key="6">
    <source>
        <dbReference type="PROSITE-ProRule" id="PRU10141"/>
    </source>
</evidence>
<keyword evidence="5 6" id="KW-0067">ATP-binding</keyword>
<dbReference type="InterPro" id="IPR044093">
    <property type="entry name" value="STKc_CDK10"/>
</dbReference>
<dbReference type="RefSeq" id="XP_005647264.1">
    <property type="nucleotide sequence ID" value="XM_005647207.1"/>
</dbReference>
<reference evidence="8 9" key="1">
    <citation type="journal article" date="2012" name="Genome Biol.">
        <title>The genome of the polar eukaryotic microalga coccomyxa subellipsoidea reveals traits of cold adaptation.</title>
        <authorList>
            <person name="Blanc G."/>
            <person name="Agarkova I."/>
            <person name="Grimwood J."/>
            <person name="Kuo A."/>
            <person name="Brueggeman A."/>
            <person name="Dunigan D."/>
            <person name="Gurnon J."/>
            <person name="Ladunga I."/>
            <person name="Lindquist E."/>
            <person name="Lucas S."/>
            <person name="Pangilinan J."/>
            <person name="Proschold T."/>
            <person name="Salamov A."/>
            <person name="Schmutz J."/>
            <person name="Weeks D."/>
            <person name="Yamada T."/>
            <person name="Claverie J.M."/>
            <person name="Grigoriev I."/>
            <person name="Van Etten J."/>
            <person name="Lomsadze A."/>
            <person name="Borodovsky M."/>
        </authorList>
    </citation>
    <scope>NUCLEOTIDE SEQUENCE [LARGE SCALE GENOMIC DNA]</scope>
    <source>
        <strain evidence="8 9">C-169</strain>
    </source>
</reference>
<feature type="binding site" evidence="6">
    <location>
        <position position="43"/>
    </location>
    <ligand>
        <name>ATP</name>
        <dbReference type="ChEBI" id="CHEBI:30616"/>
    </ligand>
</feature>
<dbReference type="PROSITE" id="PS00107">
    <property type="entry name" value="PROTEIN_KINASE_ATP"/>
    <property type="match status" value="1"/>
</dbReference>
<dbReference type="AlphaFoldDB" id="I0YWF1"/>
<sequence>MESSLPVRDPVANYEKIKRIGEGTYGVVYKARDRTTGEIVALKKVRMERERDGVPVTSMREIRVLQTCQHPNIVHLKKVVTGSKPDSIFLVFEYCSHDLGRLVDMMPRPFSQSEVKCLMLQLLEAVDFLHSHWIMSRDLKLPNLLLTHDGRLKICDFGLARYFHAHEEAYTPRVVTLWYRAPEIILGQETYTEAVDMWAVGCIFAELLRNEPLFPAKSELETLLLMTNMLGAPNERIWPGFSKLPHTATTKFPDQPYNYVEKEFPNVSVAGLSLLNQLLTYDPDKRATARQALKHSYFQEQPLPKNPSNMPTFPSAHDADAHQSRWHNRRHAFSVTWRRWSRRKTRADISLR</sequence>
<keyword evidence="1" id="KW-0723">Serine/threonine-protein kinase</keyword>
<dbReference type="SMART" id="SM00220">
    <property type="entry name" value="S_TKc"/>
    <property type="match status" value="1"/>
</dbReference>
<protein>
    <submittedName>
        <fullName evidence="8">Pkinase-domain-containing protein</fullName>
    </submittedName>
</protein>
<evidence type="ECO:0000256" key="5">
    <source>
        <dbReference type="ARBA" id="ARBA00022840"/>
    </source>
</evidence>
<evidence type="ECO:0000256" key="3">
    <source>
        <dbReference type="ARBA" id="ARBA00022741"/>
    </source>
</evidence>
<dbReference type="Gene3D" id="1.10.510.10">
    <property type="entry name" value="Transferase(Phosphotransferase) domain 1"/>
    <property type="match status" value="1"/>
</dbReference>
<dbReference type="InterPro" id="IPR000719">
    <property type="entry name" value="Prot_kinase_dom"/>
</dbReference>
<dbReference type="InterPro" id="IPR017441">
    <property type="entry name" value="Protein_kinase_ATP_BS"/>
</dbReference>
<dbReference type="GO" id="GO:0004693">
    <property type="term" value="F:cyclin-dependent protein serine/threonine kinase activity"/>
    <property type="evidence" value="ECO:0007669"/>
    <property type="project" value="InterPro"/>
</dbReference>
<dbReference type="GO" id="GO:0005634">
    <property type="term" value="C:nucleus"/>
    <property type="evidence" value="ECO:0007669"/>
    <property type="project" value="TreeGrafter"/>
</dbReference>
<dbReference type="PANTHER" id="PTHR24056:SF107">
    <property type="entry name" value="CYCLIN-DEPENDENT KINASE 11A-RELATED"/>
    <property type="match status" value="1"/>
</dbReference>
<dbReference type="GeneID" id="17040707"/>
<dbReference type="eggNOG" id="KOG0663">
    <property type="taxonomic scope" value="Eukaryota"/>
</dbReference>
<keyword evidence="3 6" id="KW-0547">Nucleotide-binding</keyword>
<keyword evidence="2" id="KW-0808">Transferase</keyword>
<proteinExistence type="predicted"/>
<evidence type="ECO:0000259" key="7">
    <source>
        <dbReference type="PROSITE" id="PS50011"/>
    </source>
</evidence>